<dbReference type="RefSeq" id="WP_150439330.1">
    <property type="nucleotide sequence ID" value="NZ_VYKL01000015.1"/>
</dbReference>
<comment type="caution">
    <text evidence="3">The sequence shown here is derived from an EMBL/GenBank/DDBJ whole genome shotgun (WGS) entry which is preliminary data.</text>
</comment>
<organism evidence="3 4">
    <name type="scientific">Niallia endozanthoxylica</name>
    <dbReference type="NCBI Taxonomy" id="2036016"/>
    <lineage>
        <taxon>Bacteria</taxon>
        <taxon>Bacillati</taxon>
        <taxon>Bacillota</taxon>
        <taxon>Bacilli</taxon>
        <taxon>Bacillales</taxon>
        <taxon>Bacillaceae</taxon>
        <taxon>Niallia</taxon>
    </lineage>
</organism>
<gene>
    <name evidence="3" type="ORF">F4V44_07210</name>
</gene>
<feature type="compositionally biased region" description="Basic and acidic residues" evidence="1">
    <location>
        <begin position="142"/>
        <end position="155"/>
    </location>
</feature>
<dbReference type="OrthoDB" id="2111682at2"/>
<feature type="transmembrane region" description="Helical" evidence="2">
    <location>
        <begin position="59"/>
        <end position="80"/>
    </location>
</feature>
<evidence type="ECO:0000256" key="1">
    <source>
        <dbReference type="SAM" id="MobiDB-lite"/>
    </source>
</evidence>
<dbReference type="AlphaFoldDB" id="A0A5J5HTI4"/>
<protein>
    <submittedName>
        <fullName evidence="3">DUF2512 family protein</fullName>
    </submittedName>
</protein>
<feature type="transmembrane region" description="Helical" evidence="2">
    <location>
        <begin position="7"/>
        <end position="27"/>
    </location>
</feature>
<keyword evidence="4" id="KW-1185">Reference proteome</keyword>
<dbReference type="Proteomes" id="UP000326671">
    <property type="component" value="Unassembled WGS sequence"/>
</dbReference>
<keyword evidence="2" id="KW-0472">Membrane</keyword>
<feature type="region of interest" description="Disordered" evidence="1">
    <location>
        <begin position="118"/>
        <end position="155"/>
    </location>
</feature>
<dbReference type="EMBL" id="VYKL01000015">
    <property type="protein sequence ID" value="KAA9025675.1"/>
    <property type="molecule type" value="Genomic_DNA"/>
</dbReference>
<feature type="transmembrane region" description="Helical" evidence="2">
    <location>
        <begin position="86"/>
        <end position="104"/>
    </location>
</feature>
<dbReference type="Pfam" id="PF10710">
    <property type="entry name" value="DUF2512"/>
    <property type="match status" value="1"/>
</dbReference>
<keyword evidence="2" id="KW-0812">Transmembrane</keyword>
<name>A0A5J5HTI4_9BACI</name>
<keyword evidence="2" id="KW-1133">Transmembrane helix</keyword>
<reference evidence="3 4" key="1">
    <citation type="submission" date="2019-09" db="EMBL/GenBank/DDBJ databases">
        <title>Whole genome sequences of isolates from the Mars Exploration Rovers.</title>
        <authorList>
            <person name="Seuylemezian A."/>
            <person name="Vaishampayan P."/>
        </authorList>
    </citation>
    <scope>NUCLEOTIDE SEQUENCE [LARGE SCALE GENOMIC DNA]</scope>
    <source>
        <strain evidence="3 4">MER_TA_151</strain>
    </source>
</reference>
<accession>A0A5J5HTI4</accession>
<evidence type="ECO:0000256" key="2">
    <source>
        <dbReference type="SAM" id="Phobius"/>
    </source>
</evidence>
<feature type="compositionally biased region" description="Polar residues" evidence="1">
    <location>
        <begin position="120"/>
        <end position="141"/>
    </location>
</feature>
<proteinExistence type="predicted"/>
<dbReference type="InterPro" id="IPR019649">
    <property type="entry name" value="DUF2512"/>
</dbReference>
<evidence type="ECO:0000313" key="3">
    <source>
        <dbReference type="EMBL" id="KAA9025675.1"/>
    </source>
</evidence>
<sequence length="155" mass="17809">MKHLKALAIKFISSLVLLYVILGLFYGMEFRNVFLISFVLGIVAYLIGDLLILPRTNNIVATLADFGLALFFIWFMSESFTRGDNLFTVSLLAALGVTLFEYFFHKYVSNNVTREDNQERLNSSTNLRFQTEASEDLSPQRNDMKTDRNKENQSE</sequence>
<evidence type="ECO:0000313" key="4">
    <source>
        <dbReference type="Proteomes" id="UP000326671"/>
    </source>
</evidence>
<feature type="transmembrane region" description="Helical" evidence="2">
    <location>
        <begin position="33"/>
        <end position="52"/>
    </location>
</feature>